<accession>A0A542ZKW6</accession>
<dbReference type="OrthoDB" id="7064268at2"/>
<dbReference type="Gene3D" id="3.10.450.50">
    <property type="match status" value="1"/>
</dbReference>
<evidence type="ECO:0000259" key="1">
    <source>
        <dbReference type="Pfam" id="PF12680"/>
    </source>
</evidence>
<gene>
    <name evidence="2" type="ORF">FB474_2338</name>
</gene>
<organism evidence="2 3">
    <name type="scientific">Oryzihumus leptocrescens</name>
    <dbReference type="NCBI Taxonomy" id="297536"/>
    <lineage>
        <taxon>Bacteria</taxon>
        <taxon>Bacillati</taxon>
        <taxon>Actinomycetota</taxon>
        <taxon>Actinomycetes</taxon>
        <taxon>Micrococcales</taxon>
        <taxon>Intrasporangiaceae</taxon>
        <taxon>Oryzihumus</taxon>
    </lineage>
</organism>
<evidence type="ECO:0000313" key="2">
    <source>
        <dbReference type="EMBL" id="TQL60938.1"/>
    </source>
</evidence>
<keyword evidence="3" id="KW-1185">Reference proteome</keyword>
<comment type="caution">
    <text evidence="2">The sequence shown here is derived from an EMBL/GenBank/DDBJ whole genome shotgun (WGS) entry which is preliminary data.</text>
</comment>
<proteinExistence type="predicted"/>
<dbReference type="EMBL" id="VFOQ01000001">
    <property type="protein sequence ID" value="TQL60938.1"/>
    <property type="molecule type" value="Genomic_DNA"/>
</dbReference>
<protein>
    <submittedName>
        <fullName evidence="2">SnoaL-like protein</fullName>
    </submittedName>
</protein>
<dbReference type="Pfam" id="PF12680">
    <property type="entry name" value="SnoaL_2"/>
    <property type="match status" value="1"/>
</dbReference>
<name>A0A542ZKW6_9MICO</name>
<reference evidence="2 3" key="1">
    <citation type="submission" date="2019-06" db="EMBL/GenBank/DDBJ databases">
        <title>Sequencing the genomes of 1000 actinobacteria strains.</title>
        <authorList>
            <person name="Klenk H.-P."/>
        </authorList>
    </citation>
    <scope>NUCLEOTIDE SEQUENCE [LARGE SCALE GENOMIC DNA]</scope>
    <source>
        <strain evidence="2 3">DSM 18082</strain>
    </source>
</reference>
<dbReference type="SUPFAM" id="SSF54427">
    <property type="entry name" value="NTF2-like"/>
    <property type="match status" value="1"/>
</dbReference>
<dbReference type="Proteomes" id="UP000319514">
    <property type="component" value="Unassembled WGS sequence"/>
</dbReference>
<dbReference type="InterPro" id="IPR037401">
    <property type="entry name" value="SnoaL-like"/>
</dbReference>
<evidence type="ECO:0000313" key="3">
    <source>
        <dbReference type="Proteomes" id="UP000319514"/>
    </source>
</evidence>
<dbReference type="RefSeq" id="WP_141788776.1">
    <property type="nucleotide sequence ID" value="NZ_BAAAKX010000007.1"/>
</dbReference>
<sequence>MATRTAEEVFAHHGQALGAEDLEDIVADYADDAILVVQKKVYRGKDGARQVFTQLLGDVPQAQWDLTTVFADDVLYLEWKATGGGRKVEDGIDTFIFQDGQIRVQTVVYTVQQA</sequence>
<dbReference type="InterPro" id="IPR032710">
    <property type="entry name" value="NTF2-like_dom_sf"/>
</dbReference>
<feature type="domain" description="SnoaL-like" evidence="1">
    <location>
        <begin position="15"/>
        <end position="103"/>
    </location>
</feature>
<dbReference type="AlphaFoldDB" id="A0A542ZKW6"/>